<proteinExistence type="inferred from homology"/>
<dbReference type="PANTHER" id="PTHR13317">
    <property type="entry name" value="TRANSMEMBRANE ANTERIOR POSTERIOR TRANSFORMATION PROTEIN 1 HOMOLOG"/>
    <property type="match status" value="1"/>
</dbReference>
<evidence type="ECO:0000256" key="5">
    <source>
        <dbReference type="ARBA" id="ARBA00023136"/>
    </source>
</evidence>
<feature type="transmembrane region" description="Helical" evidence="7">
    <location>
        <begin position="221"/>
        <end position="244"/>
    </location>
</feature>
<evidence type="ECO:0000256" key="3">
    <source>
        <dbReference type="ARBA" id="ARBA00022692"/>
    </source>
</evidence>
<evidence type="ECO:0000256" key="1">
    <source>
        <dbReference type="ARBA" id="ARBA00004141"/>
    </source>
</evidence>
<dbReference type="GO" id="GO:0045724">
    <property type="term" value="P:positive regulation of cilium assembly"/>
    <property type="evidence" value="ECO:0007669"/>
    <property type="project" value="TreeGrafter"/>
</dbReference>
<dbReference type="PANTHER" id="PTHR13317:SF4">
    <property type="entry name" value="TRANSMEMBRANE ANTERIOR POSTERIOR TRANSFORMATION PROTEIN 1 HOMOLOG"/>
    <property type="match status" value="1"/>
</dbReference>
<evidence type="ECO:0000256" key="2">
    <source>
        <dbReference type="ARBA" id="ARBA00008803"/>
    </source>
</evidence>
<dbReference type="AlphaFoldDB" id="A0A0N1INF9"/>
<name>A0A0N1INF9_PAPXU</name>
<feature type="transmembrane region" description="Helical" evidence="7">
    <location>
        <begin position="149"/>
        <end position="171"/>
    </location>
</feature>
<evidence type="ECO:0000313" key="9">
    <source>
        <dbReference type="Proteomes" id="UP000053268"/>
    </source>
</evidence>
<evidence type="ECO:0000256" key="6">
    <source>
        <dbReference type="SAM" id="MobiDB-lite"/>
    </source>
</evidence>
<dbReference type="STRING" id="66420.A0A0N1INF9"/>
<protein>
    <submittedName>
        <fullName evidence="8">Protein TAPT1-like</fullName>
    </submittedName>
</protein>
<dbReference type="Proteomes" id="UP000053268">
    <property type="component" value="Unassembled WGS sequence"/>
</dbReference>
<accession>A0A0N1INF9</accession>
<evidence type="ECO:0000256" key="4">
    <source>
        <dbReference type="ARBA" id="ARBA00022989"/>
    </source>
</evidence>
<dbReference type="GO" id="GO:0005789">
    <property type="term" value="C:endoplasmic reticulum membrane"/>
    <property type="evidence" value="ECO:0007669"/>
    <property type="project" value="TreeGrafter"/>
</dbReference>
<comment type="subcellular location">
    <subcellularLocation>
        <location evidence="1">Membrane</location>
        <topology evidence="1">Multi-pass membrane protein</topology>
    </subcellularLocation>
</comment>
<feature type="region of interest" description="Disordered" evidence="6">
    <location>
        <begin position="501"/>
        <end position="561"/>
    </location>
</feature>
<evidence type="ECO:0000256" key="7">
    <source>
        <dbReference type="SAM" id="Phobius"/>
    </source>
</evidence>
<dbReference type="InterPro" id="IPR008010">
    <property type="entry name" value="Tatp1"/>
</dbReference>
<gene>
    <name evidence="8" type="ORF">RR46_00177</name>
</gene>
<sequence>MVIKNEELQEQTKRLRFKTNVHSSGDIDSKFAKETKQKEVSEKSSSLFAFLHVELTRGYLLEHDEERFSARREKVYSFIKIPQELEKFMAYGFFQCADSLLFVYTFLPLRFIMAFWSFFQRLFRRCFRFNSHQHESILKPAETCDVLKGFILLICSILMCYIDTNMMYHLVKSQSVMKLYIFYNMLEVGDRLFSAFGQDIIDALFWTATEPRDRRREHLGVIPHFIFAMTYVFLHSLLVLFQATTLNVAFNSNNKSLLMIMMSNNFVELKGSVFKKFDKNNLFQVSCSDVRERLHLSVLLFIVVLQTMKEYLWREDRFWILAPDCVLVLTFEVIIDWVKHAFITRFNEIPYGVYREYTVSLAYDVAQTRQKYAFSDHSDLVARRMGFIPLPLGVVITRVLVHAVKIDGEPKEVTKEISFSKPAECEVPLARKPVQLKFQIPEDVVISEPLVDASAGAAAIFSNSAIDLNGVCYLNDKMNPQVKQESGDFLDTELADVSRSAPDIKAASGEPTAPERPLSPDADGLKRRAESEPNLATPDDDAHAPHSPHSPHAPHAPHASH</sequence>
<reference evidence="8 9" key="1">
    <citation type="journal article" date="2015" name="Nat. Commun.">
        <title>Outbred genome sequencing and CRISPR/Cas9 gene editing in butterflies.</title>
        <authorList>
            <person name="Li X."/>
            <person name="Fan D."/>
            <person name="Zhang W."/>
            <person name="Liu G."/>
            <person name="Zhang L."/>
            <person name="Zhao L."/>
            <person name="Fang X."/>
            <person name="Chen L."/>
            <person name="Dong Y."/>
            <person name="Chen Y."/>
            <person name="Ding Y."/>
            <person name="Zhao R."/>
            <person name="Feng M."/>
            <person name="Zhu Y."/>
            <person name="Feng Y."/>
            <person name="Jiang X."/>
            <person name="Zhu D."/>
            <person name="Xiang H."/>
            <person name="Feng X."/>
            <person name="Li S."/>
            <person name="Wang J."/>
            <person name="Zhang G."/>
            <person name="Kronforst M.R."/>
            <person name="Wang W."/>
        </authorList>
    </citation>
    <scope>NUCLEOTIDE SEQUENCE [LARGE SCALE GENOMIC DNA]</scope>
    <source>
        <strain evidence="8">Ya'a_city_454_Px</strain>
        <tissue evidence="8">Whole body</tissue>
    </source>
</reference>
<comment type="similarity">
    <text evidence="2">Belongs to the TAPT1 family.</text>
</comment>
<keyword evidence="4 7" id="KW-1133">Transmembrane helix</keyword>
<evidence type="ECO:0000313" key="8">
    <source>
        <dbReference type="EMBL" id="KPJ05839.1"/>
    </source>
</evidence>
<dbReference type="GO" id="GO:0036064">
    <property type="term" value="C:ciliary basal body"/>
    <property type="evidence" value="ECO:0007669"/>
    <property type="project" value="TreeGrafter"/>
</dbReference>
<keyword evidence="9" id="KW-1185">Reference proteome</keyword>
<feature type="transmembrane region" description="Helical" evidence="7">
    <location>
        <begin position="101"/>
        <end position="119"/>
    </location>
</feature>
<dbReference type="Pfam" id="PF05346">
    <property type="entry name" value="DUF747"/>
    <property type="match status" value="1"/>
</dbReference>
<keyword evidence="3 7" id="KW-0812">Transmembrane</keyword>
<dbReference type="EMBL" id="KQ458531">
    <property type="protein sequence ID" value="KPJ05839.1"/>
    <property type="molecule type" value="Genomic_DNA"/>
</dbReference>
<organism evidence="8 9">
    <name type="scientific">Papilio xuthus</name>
    <name type="common">Asian swallowtail butterfly</name>
    <dbReference type="NCBI Taxonomy" id="66420"/>
    <lineage>
        <taxon>Eukaryota</taxon>
        <taxon>Metazoa</taxon>
        <taxon>Ecdysozoa</taxon>
        <taxon>Arthropoda</taxon>
        <taxon>Hexapoda</taxon>
        <taxon>Insecta</taxon>
        <taxon>Pterygota</taxon>
        <taxon>Neoptera</taxon>
        <taxon>Endopterygota</taxon>
        <taxon>Lepidoptera</taxon>
        <taxon>Glossata</taxon>
        <taxon>Ditrysia</taxon>
        <taxon>Papilionoidea</taxon>
        <taxon>Papilionidae</taxon>
        <taxon>Papilioninae</taxon>
        <taxon>Papilio</taxon>
    </lineage>
</organism>
<keyword evidence="5 7" id="KW-0472">Membrane</keyword>